<dbReference type="SUPFAM" id="SSF47413">
    <property type="entry name" value="lambda repressor-like DNA-binding domains"/>
    <property type="match status" value="1"/>
</dbReference>
<feature type="domain" description="HTH cro/C1-type" evidence="1">
    <location>
        <begin position="16"/>
        <end position="69"/>
    </location>
</feature>
<comment type="caution">
    <text evidence="2">The sequence shown here is derived from an EMBL/GenBank/DDBJ whole genome shotgun (WGS) entry which is preliminary data.</text>
</comment>
<proteinExistence type="predicted"/>
<keyword evidence="3" id="KW-1185">Reference proteome</keyword>
<dbReference type="Gene3D" id="1.10.260.40">
    <property type="entry name" value="lambda repressor-like DNA-binding domains"/>
    <property type="match status" value="1"/>
</dbReference>
<dbReference type="Proteomes" id="UP001183226">
    <property type="component" value="Unassembled WGS sequence"/>
</dbReference>
<evidence type="ECO:0000259" key="1">
    <source>
        <dbReference type="PROSITE" id="PS50943"/>
    </source>
</evidence>
<dbReference type="InterPro" id="IPR001387">
    <property type="entry name" value="Cro/C1-type_HTH"/>
</dbReference>
<gene>
    <name evidence="2" type="ORF">RM446_19920</name>
</gene>
<dbReference type="RefSeq" id="WP_311546886.1">
    <property type="nucleotide sequence ID" value="NZ_JAVREK010000024.1"/>
</dbReference>
<dbReference type="SMART" id="SM00530">
    <property type="entry name" value="HTH_XRE"/>
    <property type="match status" value="1"/>
</dbReference>
<dbReference type="EMBL" id="JAVREK010000024">
    <property type="protein sequence ID" value="MDT0304392.1"/>
    <property type="molecule type" value="Genomic_DNA"/>
</dbReference>
<protein>
    <submittedName>
        <fullName evidence="2">Helix-turn-helix transcriptional regulator</fullName>
    </submittedName>
</protein>
<evidence type="ECO:0000313" key="2">
    <source>
        <dbReference type="EMBL" id="MDT0304392.1"/>
    </source>
</evidence>
<evidence type="ECO:0000313" key="3">
    <source>
        <dbReference type="Proteomes" id="UP001183226"/>
    </source>
</evidence>
<accession>A0ABU2KYS1</accession>
<reference evidence="3" key="1">
    <citation type="submission" date="2023-07" db="EMBL/GenBank/DDBJ databases">
        <title>30 novel species of actinomycetes from the DSMZ collection.</title>
        <authorList>
            <person name="Nouioui I."/>
        </authorList>
    </citation>
    <scope>NUCLEOTIDE SEQUENCE [LARGE SCALE GENOMIC DNA]</scope>
    <source>
        <strain evidence="3">DSM 45055</strain>
    </source>
</reference>
<dbReference type="PROSITE" id="PS50943">
    <property type="entry name" value="HTH_CROC1"/>
    <property type="match status" value="1"/>
</dbReference>
<organism evidence="2 3">
    <name type="scientific">Streptomonospora wellingtoniae</name>
    <dbReference type="NCBI Taxonomy" id="3075544"/>
    <lineage>
        <taxon>Bacteria</taxon>
        <taxon>Bacillati</taxon>
        <taxon>Actinomycetota</taxon>
        <taxon>Actinomycetes</taxon>
        <taxon>Streptosporangiales</taxon>
        <taxon>Nocardiopsidaceae</taxon>
        <taxon>Streptomonospora</taxon>
    </lineage>
</organism>
<sequence length="268" mass="29950">MSQELHDAARRFGRELARLREISGITQGTLANQLGISSSHISNLERGYRTPKGPVIPKLDKALNAEGRLTRLWEDLTHNGRPVWLDELAELERRAVSILECQTAILPSLLQTEDYARSVMTTLTPWADQEQIEAGVQRRKKRTDWFFTYREPIYWAVIDETVITREVGGPGLMKSQMAHVSDLVESGRISVQLVRGQHPGLRGPFKIISPSTAPDVVYVESARSGQVIDSPDDVRRFRLVYGAIQAAALSPQESAQLILKTVDGLGDR</sequence>
<dbReference type="CDD" id="cd00093">
    <property type="entry name" value="HTH_XRE"/>
    <property type="match status" value="1"/>
</dbReference>
<dbReference type="InterPro" id="IPR043917">
    <property type="entry name" value="DUF5753"/>
</dbReference>
<dbReference type="Pfam" id="PF19054">
    <property type="entry name" value="DUF5753"/>
    <property type="match status" value="1"/>
</dbReference>
<dbReference type="Pfam" id="PF13560">
    <property type="entry name" value="HTH_31"/>
    <property type="match status" value="1"/>
</dbReference>
<dbReference type="InterPro" id="IPR010982">
    <property type="entry name" value="Lambda_DNA-bd_dom_sf"/>
</dbReference>
<name>A0ABU2KYS1_9ACTN</name>